<keyword evidence="5" id="KW-1185">Reference proteome</keyword>
<dbReference type="Pfam" id="PF21307">
    <property type="entry name" value="Glyco_hydro_95_C"/>
    <property type="match status" value="1"/>
</dbReference>
<name>A0ABR3VYG8_9PEZI</name>
<reference evidence="4 5" key="1">
    <citation type="journal article" date="2024" name="IMA Fungus">
        <title>IMA Genome - F19 : A genome assembly and annotation guide to empower mycologists, including annotated draft genome sequences of Ceratocystis pirilliformis, Diaporthe australafricana, Fusarium ophioides, Paecilomyces lecythidis, and Sporothrix stenoceras.</title>
        <authorList>
            <person name="Aylward J."/>
            <person name="Wilson A.M."/>
            <person name="Visagie C.M."/>
            <person name="Spraker J."/>
            <person name="Barnes I."/>
            <person name="Buitendag C."/>
            <person name="Ceriani C."/>
            <person name="Del Mar Angel L."/>
            <person name="du Plessis D."/>
            <person name="Fuchs T."/>
            <person name="Gasser K."/>
            <person name="Kramer D."/>
            <person name="Li W."/>
            <person name="Munsamy K."/>
            <person name="Piso A."/>
            <person name="Price J.L."/>
            <person name="Sonnekus B."/>
            <person name="Thomas C."/>
            <person name="van der Nest A."/>
            <person name="van Dijk A."/>
            <person name="van Heerden A."/>
            <person name="van Vuuren N."/>
            <person name="Yilmaz N."/>
            <person name="Duong T.A."/>
            <person name="van der Merwe N.A."/>
            <person name="Wingfield M.J."/>
            <person name="Wingfield B.D."/>
        </authorList>
    </citation>
    <scope>NUCLEOTIDE SEQUENCE [LARGE SCALE GENOMIC DNA]</scope>
    <source>
        <strain evidence="4 5">CMW 18300</strain>
    </source>
</reference>
<dbReference type="InterPro" id="IPR054363">
    <property type="entry name" value="GH95_cat"/>
</dbReference>
<sequence>MTNTKHDIHYDEGPLIFLYLGESEKCSPSTQRLGTKLLGKKLGTKLLGTQQSWILLSRRMLFDVITFKLALTRTIQLVVDMGMTHYYPYFGDIVKFAIPPPTQGQKPRFTLSTEPLQGGQMYTLLPGHCKQRFPINIRDAQRTLVKGNPLKDRRQQSERLRLEGYNTSEQIWEENLQKFKLLLEMVDKGELKLPLEPSSSSVVVQMDTQLEVDDGSNCSGAAASAFDGSRFLWFNQPARQHFFEDAMPIGNGRIGATVYGGGSEVIGINENSIWTGPFQDRLPEDPKTALAVTREMLLAGKLSEARQYSMAYLIPSTVSPRDFSYFGNINIDLGHQDTGMTDYVRWLDTKEGTAGVSYTYGGVDYSSVVMPSLPYVQLSTNNQDTSREYVASHPDGVLVTSFNASTVGALNMEVSTSREGSITTSAAAQDDIYTVTLVGSSAQSSDQNPVRWTGQARFALTGGTATVTNSTLVISNSTTVQMFFDAETSYRFASQTEWEAEMKRKIDQAYAKGYEQVRSEAILDSSSLLDRVTLDLGASPDGLADLPTDQRITNAKSSSEDIQLTTLVFNYGRHLLMSSSRTTGNGTSLPANLQGIWNNSTSAPWGGKYTININIEMNYWPAGPTNLIETQEPLFDLMGIANARGKSYADRMYGCPGTVFHHNLDLWGDPAPTDNYTQATLWPVGAAWLSWHMMDHYRFTRDEAFLRDVAYPFLVDVATFFECYCMEYNGYNVTGPSLSPENSFYVPDNWTVAGAKEAIEIGPAMDGQLISEAVESLIEAAGILGIEDADVVAARQFLPTILPQQVGSLGQILEWRQEYKEASVGQKHLSPLVGLMPGRQFSPLLNATLGSAAEVLLNRRVSAGSGATGWSRTWLINQFARVFDGDSAWEQLTQWFEKFPPPYNLYNTDSGSPEYVFQIDGNFGFVSGVTEMLLQSHADVVHLLPALPSAVPTGSVKGLVARGNFVIDIAWDQGAMTSASVTSRVGAELAIRYMNGSQIAVDGEAYAGPLATTSGTTYVVTPR</sequence>
<dbReference type="PANTHER" id="PTHR31084">
    <property type="entry name" value="ALPHA-L-FUCOSIDASE 2"/>
    <property type="match status" value="1"/>
</dbReference>
<dbReference type="EMBL" id="JAWRVE010000218">
    <property type="protein sequence ID" value="KAL1848505.1"/>
    <property type="molecule type" value="Genomic_DNA"/>
</dbReference>
<proteinExistence type="predicted"/>
<dbReference type="Pfam" id="PF22124">
    <property type="entry name" value="Glyco_hydro_95_cat"/>
    <property type="match status" value="1"/>
</dbReference>
<evidence type="ECO:0000259" key="1">
    <source>
        <dbReference type="Pfam" id="PF14498"/>
    </source>
</evidence>
<evidence type="ECO:0000259" key="3">
    <source>
        <dbReference type="Pfam" id="PF22124"/>
    </source>
</evidence>
<evidence type="ECO:0000313" key="5">
    <source>
        <dbReference type="Proteomes" id="UP001583177"/>
    </source>
</evidence>
<dbReference type="Proteomes" id="UP001583177">
    <property type="component" value="Unassembled WGS sequence"/>
</dbReference>
<dbReference type="Gene3D" id="2.70.98.50">
    <property type="entry name" value="putative glycoside hydrolase family protein from bacillus halodurans"/>
    <property type="match status" value="1"/>
</dbReference>
<organism evidence="4 5">
    <name type="scientific">Diaporthe australafricana</name>
    <dbReference type="NCBI Taxonomy" id="127596"/>
    <lineage>
        <taxon>Eukaryota</taxon>
        <taxon>Fungi</taxon>
        <taxon>Dikarya</taxon>
        <taxon>Ascomycota</taxon>
        <taxon>Pezizomycotina</taxon>
        <taxon>Sordariomycetes</taxon>
        <taxon>Sordariomycetidae</taxon>
        <taxon>Diaporthales</taxon>
        <taxon>Diaporthaceae</taxon>
        <taxon>Diaporthe</taxon>
    </lineage>
</organism>
<comment type="caution">
    <text evidence="4">The sequence shown here is derived from an EMBL/GenBank/DDBJ whole genome shotgun (WGS) entry which is preliminary data.</text>
</comment>
<accession>A0ABR3VYG8</accession>
<dbReference type="Pfam" id="PF14498">
    <property type="entry name" value="Glyco_hyd_65N_2"/>
    <property type="match status" value="1"/>
</dbReference>
<dbReference type="InterPro" id="IPR027414">
    <property type="entry name" value="GH95_N_dom"/>
</dbReference>
<dbReference type="SUPFAM" id="SSF48208">
    <property type="entry name" value="Six-hairpin glycosidases"/>
    <property type="match status" value="1"/>
</dbReference>
<feature type="domain" description="Alpha fucosidase A-like C-terminal" evidence="2">
    <location>
        <begin position="935"/>
        <end position="1007"/>
    </location>
</feature>
<dbReference type="Gene3D" id="1.50.10.10">
    <property type="match status" value="1"/>
</dbReference>
<dbReference type="InterPro" id="IPR008928">
    <property type="entry name" value="6-hairpin_glycosidase_sf"/>
</dbReference>
<dbReference type="InterPro" id="IPR012341">
    <property type="entry name" value="6hp_glycosidase-like_sf"/>
</dbReference>
<evidence type="ECO:0000259" key="2">
    <source>
        <dbReference type="Pfam" id="PF21307"/>
    </source>
</evidence>
<dbReference type="InterPro" id="IPR049053">
    <property type="entry name" value="AFCA-like_C"/>
</dbReference>
<evidence type="ECO:0008006" key="6">
    <source>
        <dbReference type="Google" id="ProtNLM"/>
    </source>
</evidence>
<feature type="domain" description="Glycosyl hydrolase family 95 N-terminal" evidence="1">
    <location>
        <begin position="232"/>
        <end position="491"/>
    </location>
</feature>
<feature type="domain" description="Glycosyl hydrolase family 95 catalytic" evidence="3">
    <location>
        <begin position="513"/>
        <end position="933"/>
    </location>
</feature>
<gene>
    <name evidence="4" type="ORF">Daus18300_013606</name>
</gene>
<protein>
    <recommendedName>
        <fullName evidence="6">Glycosyl hydrolase family 95 N-terminal domain-containing protein</fullName>
    </recommendedName>
</protein>
<dbReference type="PANTHER" id="PTHR31084:SF0">
    <property type="entry name" value="ALPHA-L-FUCOSIDASE 2"/>
    <property type="match status" value="1"/>
</dbReference>
<evidence type="ECO:0000313" key="4">
    <source>
        <dbReference type="EMBL" id="KAL1848505.1"/>
    </source>
</evidence>